<gene>
    <name evidence="4" type="ORF">ACFQ5D_20710</name>
</gene>
<dbReference type="PROSITE" id="PS51272">
    <property type="entry name" value="SLH"/>
    <property type="match status" value="2"/>
</dbReference>
<evidence type="ECO:0000313" key="4">
    <source>
        <dbReference type="EMBL" id="MFD1463723.1"/>
    </source>
</evidence>
<evidence type="ECO:0000259" key="3">
    <source>
        <dbReference type="PROSITE" id="PS51272"/>
    </source>
</evidence>
<dbReference type="EMBL" id="JBHTNZ010000041">
    <property type="protein sequence ID" value="MFD1463723.1"/>
    <property type="molecule type" value="Genomic_DNA"/>
</dbReference>
<dbReference type="SUPFAM" id="SSF49265">
    <property type="entry name" value="Fibronectin type III"/>
    <property type="match status" value="4"/>
</dbReference>
<feature type="domain" description="Fibronectin type-III" evidence="2">
    <location>
        <begin position="819"/>
        <end position="903"/>
    </location>
</feature>
<feature type="domain" description="SLH" evidence="3">
    <location>
        <begin position="1350"/>
        <end position="1413"/>
    </location>
</feature>
<dbReference type="NCBIfam" id="NF047446">
    <property type="entry name" value="barrel_OmpL47"/>
    <property type="match status" value="1"/>
</dbReference>
<name>A0ABW4DIR3_9BACL</name>
<dbReference type="PROSITE" id="PS50853">
    <property type="entry name" value="FN3"/>
    <property type="match status" value="4"/>
</dbReference>
<protein>
    <submittedName>
        <fullName evidence="4">Fibronectin type III domain-containing protein</fullName>
    </submittedName>
</protein>
<feature type="domain" description="Fibronectin type-III" evidence="2">
    <location>
        <begin position="642"/>
        <end position="732"/>
    </location>
</feature>
<dbReference type="Gene3D" id="2.60.40.10">
    <property type="entry name" value="Immunoglobulins"/>
    <property type="match status" value="6"/>
</dbReference>
<dbReference type="SMART" id="SM00060">
    <property type="entry name" value="FN3"/>
    <property type="match status" value="9"/>
</dbReference>
<dbReference type="Proteomes" id="UP001597340">
    <property type="component" value="Unassembled WGS sequence"/>
</dbReference>
<dbReference type="InterPro" id="IPR001119">
    <property type="entry name" value="SLH_dom"/>
</dbReference>
<keyword evidence="1" id="KW-0677">Repeat</keyword>
<dbReference type="RefSeq" id="WP_229524686.1">
    <property type="nucleotide sequence ID" value="NZ_JAFFQR010000064.1"/>
</dbReference>
<proteinExistence type="predicted"/>
<keyword evidence="5" id="KW-1185">Reference proteome</keyword>
<feature type="domain" description="SLH" evidence="3">
    <location>
        <begin position="1472"/>
        <end position="1535"/>
    </location>
</feature>
<accession>A0ABW4DIR3</accession>
<dbReference type="InterPro" id="IPR050991">
    <property type="entry name" value="ECM_Regulatory_Proteins"/>
</dbReference>
<evidence type="ECO:0000313" key="5">
    <source>
        <dbReference type="Proteomes" id="UP001597340"/>
    </source>
</evidence>
<dbReference type="CDD" id="cd00063">
    <property type="entry name" value="FN3"/>
    <property type="match status" value="6"/>
</dbReference>
<comment type="caution">
    <text evidence="4">The sequence shown here is derived from an EMBL/GenBank/DDBJ whole genome shotgun (WGS) entry which is preliminary data.</text>
</comment>
<feature type="domain" description="Fibronectin type-III" evidence="2">
    <location>
        <begin position="1066"/>
        <end position="1148"/>
    </location>
</feature>
<feature type="domain" description="Fibronectin type-III" evidence="2">
    <location>
        <begin position="984"/>
        <end position="1065"/>
    </location>
</feature>
<dbReference type="InterPro" id="IPR058094">
    <property type="entry name" value="Ig-like_OmpL47-like"/>
</dbReference>
<evidence type="ECO:0000256" key="1">
    <source>
        <dbReference type="ARBA" id="ARBA00022737"/>
    </source>
</evidence>
<reference evidence="5" key="1">
    <citation type="journal article" date="2019" name="Int. J. Syst. Evol. Microbiol.">
        <title>The Global Catalogue of Microorganisms (GCM) 10K type strain sequencing project: providing services to taxonomists for standard genome sequencing and annotation.</title>
        <authorList>
            <consortium name="The Broad Institute Genomics Platform"/>
            <consortium name="The Broad Institute Genome Sequencing Center for Infectious Disease"/>
            <person name="Wu L."/>
            <person name="Ma J."/>
        </authorList>
    </citation>
    <scope>NUCLEOTIDE SEQUENCE [LARGE SCALE GENOMIC DNA]</scope>
    <source>
        <strain evidence="5">CCM 9147</strain>
    </source>
</reference>
<dbReference type="InterPro" id="IPR003961">
    <property type="entry name" value="FN3_dom"/>
</dbReference>
<dbReference type="PANTHER" id="PTHR46708">
    <property type="entry name" value="TENASCIN"/>
    <property type="match status" value="1"/>
</dbReference>
<dbReference type="InterPro" id="IPR013783">
    <property type="entry name" value="Ig-like_fold"/>
</dbReference>
<evidence type="ECO:0000259" key="2">
    <source>
        <dbReference type="PROSITE" id="PS50853"/>
    </source>
</evidence>
<dbReference type="Pfam" id="PF00041">
    <property type="entry name" value="fn3"/>
    <property type="match status" value="2"/>
</dbReference>
<dbReference type="InterPro" id="IPR036116">
    <property type="entry name" value="FN3_sf"/>
</dbReference>
<sequence>MDRKNMRRARNHSKWMYGLLAVLLLLMMIPIFPERVLAATQEVIGGPFCQNNLPDGGDSWGSSSGRRGGATEVYSGTGSTRYKCEGSAQPTNRFVDIGRSIKTSDYRIFVYIEGSYHTEIYASNTADGNTWQPNGTNLNTWTSVTKFYAGGIYQGKWVEVTNSITLRDVRYFRAMGYNQQTSNEISRFGIHVIPKSDLMPQPPRIQAGAEGQTVTGWSKESVTVWIDGNVAPEGLKYYEYSLNGGPFQPYAGPFTVYEHGINTIYARTVDMNNQYSGLSSANVRIDKMPPTPPIISAKGNSNDYTISLQLGTDDYSGLARTQFRITGAVNQDWQDYDEAFHVNKDGKSTVYARSIDNAGNVSQKVNKEITIDKKGPTAPAIRASEAGPTIRDVNIAIDSGSDPANGIKMTQYRLSPTGEWEPYHGVLTLTTEGKYEISARTVNNLDVPGPIVTQSVIIDRTKPTPPKVVFSEVTMFTRFTNKPVQFTLSGATDTSAVHYEYQLDSGGYASGSSGILNRSGIVKVTAQAVDTAGNRSDPVSATSYIDLEPPTIQLTPDSREWKDSSIHVGIRFVDQHSGIEPATMQYKITNNPDSPENWDTATDTAIQLNLSNEGEWYVHAKVADRAGNISETVSSALRIQKQPEPVVLSATSVRNTEVDLQWTLPSSLSDGYVYTIRNLTTDEVWEVAHPTNSFTNKGLGGGRQYEYEVRSSNHVGGNAYSNRVRIFTLPDAPQHVKLTPVARHPAEIMADFTPVASANKYNVTATEVSTGEVIFKDTVTKDVYNPITGMKPGKYYDVSVSAINDTGEGAAKHVSFLSLPDSPAGFQNVTVREDGVELKWKDVVTATYYALERDNVSVYNDVYTEFTDTDLQAGTEYAYRISAENTTGFGDYAHLGVITLPARVTTLASVTKDVYSIGVAWQDVQGADGYILDLNNEPIMRIPRGIHSYTFEGLPAGRPASIRIRAYNRSGIGGSASINELTLPVSAVQLAAVDVREHEATLKWDPVDGATQYKVTINDQDYYTTEPRVVVSDLEGGKNYNFQVSSGNSSGFSQPAWGELLTIPPQVRNIKVTELGNEQIMLSWDEIKGAHQYVVTRGDTGEITDVKDTTVTLSGIQPGIIYSFGIQAMNKSGAGDIAPFTYRALPDGIPDNGLIVKDVTDTNLIVMWKEAPGADAYNVYQNGALIGHTSHHEFDIGGLDSSTVYLITVKPVNTSGGGKPTEAEVETLPSPDFKLLKTATTNSEFIIHWESEHKNDIFVLASGKGTELYRGKERIFIWRQLRERQLYTVQLWAENGQGKRTEVKQMNGKTTGNAVVTGGGGGSSASVKPIQPAVQELTEAELRHVPPIETRPEHFSDIGQVFNREKINALADLGIVQGTTRTHFEPSRPVTRIEFTSMLVRSLKLPLETDVTLGFEDINPSAWYIDLLKTAIKDQVARGFSNREFGPNRVINREQAAKMVNNVIQATPQRETSIYSDASQIVEWARKDVLGLTEIHLVQGYPDGSFRAKQEVTRTEAAEMIYNMLQMNIAESRDGYDVSNGNN</sequence>
<dbReference type="PANTHER" id="PTHR46708:SF2">
    <property type="entry name" value="FIBRONECTIN TYPE-III DOMAIN-CONTAINING PROTEIN"/>
    <property type="match status" value="1"/>
</dbReference>
<dbReference type="Pfam" id="PF00395">
    <property type="entry name" value="SLH"/>
    <property type="match status" value="3"/>
</dbReference>
<organism evidence="4 5">
    <name type="scientific">Paenibacillus farraposensis</name>
    <dbReference type="NCBI Taxonomy" id="2807095"/>
    <lineage>
        <taxon>Bacteria</taxon>
        <taxon>Bacillati</taxon>
        <taxon>Bacillota</taxon>
        <taxon>Bacilli</taxon>
        <taxon>Bacillales</taxon>
        <taxon>Paenibacillaceae</taxon>
        <taxon>Paenibacillus</taxon>
    </lineage>
</organism>